<evidence type="ECO:0000313" key="8">
    <source>
        <dbReference type="EMBL" id="GGF08339.1"/>
    </source>
</evidence>
<keyword evidence="4" id="KW-0274">FAD</keyword>
<evidence type="ECO:0000256" key="2">
    <source>
        <dbReference type="ARBA" id="ARBA00009347"/>
    </source>
</evidence>
<evidence type="ECO:0000256" key="1">
    <source>
        <dbReference type="ARBA" id="ARBA00001974"/>
    </source>
</evidence>
<dbReference type="Pfam" id="PF02771">
    <property type="entry name" value="Acyl-CoA_dh_N"/>
    <property type="match status" value="1"/>
</dbReference>
<dbReference type="SUPFAM" id="SSF47203">
    <property type="entry name" value="Acyl-CoA dehydrogenase C-terminal domain-like"/>
    <property type="match status" value="1"/>
</dbReference>
<dbReference type="InterPro" id="IPR009100">
    <property type="entry name" value="AcylCoA_DH/oxidase_NM_dom_sf"/>
</dbReference>
<gene>
    <name evidence="8" type="ORF">GCM10007298_00290</name>
</gene>
<feature type="domain" description="Acyl-CoA dehydrogenase/oxidase N-terminal" evidence="7">
    <location>
        <begin position="8"/>
        <end position="102"/>
    </location>
</feature>
<keyword evidence="9" id="KW-1185">Reference proteome</keyword>
<proteinExistence type="inferred from homology"/>
<evidence type="ECO:0000313" key="9">
    <source>
        <dbReference type="Proteomes" id="UP000632454"/>
    </source>
</evidence>
<evidence type="ECO:0000256" key="3">
    <source>
        <dbReference type="ARBA" id="ARBA00022630"/>
    </source>
</evidence>
<evidence type="ECO:0000256" key="5">
    <source>
        <dbReference type="ARBA" id="ARBA00023002"/>
    </source>
</evidence>
<dbReference type="Pfam" id="PF00441">
    <property type="entry name" value="Acyl-CoA_dh_1"/>
    <property type="match status" value="1"/>
</dbReference>
<protein>
    <submittedName>
        <fullName evidence="8">Acyl-CoA dehydrogenase</fullName>
    </submittedName>
</protein>
<dbReference type="PANTHER" id="PTHR43884">
    <property type="entry name" value="ACYL-COA DEHYDROGENASE"/>
    <property type="match status" value="1"/>
</dbReference>
<dbReference type="EMBL" id="BMCS01000001">
    <property type="protein sequence ID" value="GGF08339.1"/>
    <property type="molecule type" value="Genomic_DNA"/>
</dbReference>
<dbReference type="InterPro" id="IPR009075">
    <property type="entry name" value="AcylCo_DH/oxidase_C"/>
</dbReference>
<dbReference type="Gene3D" id="1.10.540.10">
    <property type="entry name" value="Acyl-CoA dehydrogenase/oxidase, N-terminal domain"/>
    <property type="match status" value="1"/>
</dbReference>
<dbReference type="InterPro" id="IPR013786">
    <property type="entry name" value="AcylCoA_DH/ox_N"/>
</dbReference>
<comment type="cofactor">
    <cofactor evidence="1">
        <name>FAD</name>
        <dbReference type="ChEBI" id="CHEBI:57692"/>
    </cofactor>
</comment>
<dbReference type="InterPro" id="IPR036250">
    <property type="entry name" value="AcylCo_DH-like_C"/>
</dbReference>
<feature type="domain" description="Acyl-CoA dehydrogenase/oxidase C-terminal" evidence="6">
    <location>
        <begin position="179"/>
        <end position="323"/>
    </location>
</feature>
<dbReference type="PANTHER" id="PTHR43884:SF20">
    <property type="entry name" value="ACYL-COA DEHYDROGENASE FADE28"/>
    <property type="match status" value="1"/>
</dbReference>
<comment type="similarity">
    <text evidence="2">Belongs to the acyl-CoA dehydrogenase family.</text>
</comment>
<evidence type="ECO:0000259" key="6">
    <source>
        <dbReference type="Pfam" id="PF00441"/>
    </source>
</evidence>
<sequence length="330" mass="33721">MRFLLETEHTDLANSIDSMLTRADLPAVVRSWNDGDRGPGLAVWARLADTGVTALLIDEASGGFGAGALEMVVAAEQLGRHCVPGPVAETIGAVPTLLAGTDRTDLLEALVAGELATLAVPDAVPYAADTEAATHRLLLAGTTLSTGEVVTTHASVDRARTVSVLAPADTVATDIDGSAAFDHGALATAAQLLGLASQMLALSGAYAISRTQFGRPIGSFQAIKHHLADVAIAVEMARPLVHGAALALDGAVPPGGDASRDVSAAKVAAGQAAYLASRVGLQTLGAIGYTQEHDLSLYLTKTRALLTAWGTPALHRDRVLRSVTAPVGAP</sequence>
<keyword evidence="3" id="KW-0285">Flavoprotein</keyword>
<organism evidence="8 9">
    <name type="scientific">Williamsia phyllosphaerae</name>
    <dbReference type="NCBI Taxonomy" id="885042"/>
    <lineage>
        <taxon>Bacteria</taxon>
        <taxon>Bacillati</taxon>
        <taxon>Actinomycetota</taxon>
        <taxon>Actinomycetes</taxon>
        <taxon>Mycobacteriales</taxon>
        <taxon>Nocardiaceae</taxon>
        <taxon>Williamsia</taxon>
    </lineage>
</organism>
<dbReference type="InterPro" id="IPR037069">
    <property type="entry name" value="AcylCoA_DH/ox_N_sf"/>
</dbReference>
<comment type="caution">
    <text evidence="8">The sequence shown here is derived from an EMBL/GenBank/DDBJ whole genome shotgun (WGS) entry which is preliminary data.</text>
</comment>
<dbReference type="RefSeq" id="WP_188485775.1">
    <property type="nucleotide sequence ID" value="NZ_BMCS01000001.1"/>
</dbReference>
<dbReference type="Gene3D" id="1.20.140.10">
    <property type="entry name" value="Butyryl-CoA Dehydrogenase, subunit A, domain 3"/>
    <property type="match status" value="1"/>
</dbReference>
<evidence type="ECO:0000256" key="4">
    <source>
        <dbReference type="ARBA" id="ARBA00022827"/>
    </source>
</evidence>
<keyword evidence="5" id="KW-0560">Oxidoreductase</keyword>
<accession>A0ABQ1U4Q4</accession>
<reference evidence="9" key="1">
    <citation type="journal article" date="2019" name="Int. J. Syst. Evol. Microbiol.">
        <title>The Global Catalogue of Microorganisms (GCM) 10K type strain sequencing project: providing services to taxonomists for standard genome sequencing and annotation.</title>
        <authorList>
            <consortium name="The Broad Institute Genomics Platform"/>
            <consortium name="The Broad Institute Genome Sequencing Center for Infectious Disease"/>
            <person name="Wu L."/>
            <person name="Ma J."/>
        </authorList>
    </citation>
    <scope>NUCLEOTIDE SEQUENCE [LARGE SCALE GENOMIC DNA]</scope>
    <source>
        <strain evidence="9">CCM 7855</strain>
    </source>
</reference>
<dbReference type="Proteomes" id="UP000632454">
    <property type="component" value="Unassembled WGS sequence"/>
</dbReference>
<dbReference type="SUPFAM" id="SSF56645">
    <property type="entry name" value="Acyl-CoA dehydrogenase NM domain-like"/>
    <property type="match status" value="1"/>
</dbReference>
<name>A0ABQ1U4Q4_9NOCA</name>
<evidence type="ECO:0000259" key="7">
    <source>
        <dbReference type="Pfam" id="PF02771"/>
    </source>
</evidence>